<feature type="domain" description="HTH araC/xylS-type" evidence="4">
    <location>
        <begin position="244"/>
        <end position="342"/>
    </location>
</feature>
<reference evidence="5 6" key="1">
    <citation type="submission" date="2020-04" db="EMBL/GenBank/DDBJ databases">
        <title>Genome sequencing of Rosenbergiella species.</title>
        <authorList>
            <person name="Alvarez-Perez S."/>
            <person name="Lievens B."/>
        </authorList>
    </citation>
    <scope>NUCLEOTIDE SEQUENCE [LARGE SCALE GENOMIC DNA]</scope>
    <source>
        <strain evidence="5 6">CdVSA20.1</strain>
    </source>
</reference>
<evidence type="ECO:0000313" key="6">
    <source>
        <dbReference type="Proteomes" id="UP000786875"/>
    </source>
</evidence>
<evidence type="ECO:0000313" key="5">
    <source>
        <dbReference type="EMBL" id="MBT0726166.1"/>
    </source>
</evidence>
<dbReference type="Pfam" id="PF12833">
    <property type="entry name" value="HTH_18"/>
    <property type="match status" value="1"/>
</dbReference>
<dbReference type="InterPro" id="IPR009057">
    <property type="entry name" value="Homeodomain-like_sf"/>
</dbReference>
<keyword evidence="3" id="KW-0804">Transcription</keyword>
<protein>
    <submittedName>
        <fullName evidence="5">Helix-turn-helix domain-containing protein</fullName>
    </submittedName>
</protein>
<dbReference type="InterPro" id="IPR032687">
    <property type="entry name" value="AraC-type_N"/>
</dbReference>
<dbReference type="Gene3D" id="1.10.10.60">
    <property type="entry name" value="Homeodomain-like"/>
    <property type="match status" value="1"/>
</dbReference>
<proteinExistence type="predicted"/>
<dbReference type="PRINTS" id="PR00032">
    <property type="entry name" value="HTHARAC"/>
</dbReference>
<evidence type="ECO:0000256" key="1">
    <source>
        <dbReference type="ARBA" id="ARBA00023015"/>
    </source>
</evidence>
<evidence type="ECO:0000259" key="4">
    <source>
        <dbReference type="PROSITE" id="PS01124"/>
    </source>
</evidence>
<dbReference type="SUPFAM" id="SSF46689">
    <property type="entry name" value="Homeodomain-like"/>
    <property type="match status" value="1"/>
</dbReference>
<keyword evidence="6" id="KW-1185">Reference proteome</keyword>
<name>A0ABS5T1F2_9GAMM</name>
<keyword evidence="1" id="KW-0805">Transcription regulation</keyword>
<comment type="caution">
    <text evidence="5">The sequence shown here is derived from an EMBL/GenBank/DDBJ whole genome shotgun (WGS) entry which is preliminary data.</text>
</comment>
<dbReference type="EMBL" id="JABBFO010000001">
    <property type="protein sequence ID" value="MBT0726166.1"/>
    <property type="molecule type" value="Genomic_DNA"/>
</dbReference>
<keyword evidence="2" id="KW-0238">DNA-binding</keyword>
<dbReference type="PANTHER" id="PTHR47894">
    <property type="entry name" value="HTH-TYPE TRANSCRIPTIONAL REGULATOR GADX"/>
    <property type="match status" value="1"/>
</dbReference>
<dbReference type="SMART" id="SM00342">
    <property type="entry name" value="HTH_ARAC"/>
    <property type="match status" value="1"/>
</dbReference>
<accession>A0ABS5T1F2</accession>
<organism evidence="5 6">
    <name type="scientific">Rosenbergiella australiborealis</name>
    <dbReference type="NCBI Taxonomy" id="1544696"/>
    <lineage>
        <taxon>Bacteria</taxon>
        <taxon>Pseudomonadati</taxon>
        <taxon>Pseudomonadota</taxon>
        <taxon>Gammaproteobacteria</taxon>
        <taxon>Enterobacterales</taxon>
        <taxon>Erwiniaceae</taxon>
        <taxon>Rosenbergiella</taxon>
    </lineage>
</organism>
<dbReference type="Proteomes" id="UP000786875">
    <property type="component" value="Unassembled WGS sequence"/>
</dbReference>
<dbReference type="RefSeq" id="WP_214211975.1">
    <property type="nucleotide sequence ID" value="NZ_JABBFO010000001.1"/>
</dbReference>
<gene>
    <name evidence="5" type="ORF">HGT73_02020</name>
</gene>
<evidence type="ECO:0000256" key="3">
    <source>
        <dbReference type="ARBA" id="ARBA00023163"/>
    </source>
</evidence>
<dbReference type="Pfam" id="PF12625">
    <property type="entry name" value="Arabinose_bd"/>
    <property type="match status" value="1"/>
</dbReference>
<dbReference type="PROSITE" id="PS01124">
    <property type="entry name" value="HTH_ARAC_FAMILY_2"/>
    <property type="match status" value="1"/>
</dbReference>
<evidence type="ECO:0000256" key="2">
    <source>
        <dbReference type="ARBA" id="ARBA00023125"/>
    </source>
</evidence>
<dbReference type="InterPro" id="IPR018060">
    <property type="entry name" value="HTH_AraC"/>
</dbReference>
<dbReference type="PANTHER" id="PTHR47894:SF4">
    <property type="entry name" value="HTH-TYPE TRANSCRIPTIONAL REGULATOR GADX"/>
    <property type="match status" value="1"/>
</dbReference>
<sequence>MPSLFSMSHQAVHHGVLAAAASGLSQFIAQQGGDVDRVFGMSGINPELLGNPTMSLSLVNYCRVMEVAAKNSGIDNFGLYYGKQFKPQSLGLIGYIGICSENVEHALRNVVRAFPYHQHDTLVQLVDKGDCWQLHYQVRHGAILQRRQDAELTLCMFLNLIRHALGGSWSPREVHFEHPRPAAWHEHCKIFDAPIWFEQPTNCLVIPKNDGYRMMPDSDPILLTVTQDAIRQLNCQALHQPLIDQIRAQVQLAIGQGEPELERVADQVNMTPWSLQRRLRQEGLSFSAMVDKVRSEMALSYLEQRQLSVTDMALLLGYSEVSAFSRACKRWFGTSPRQWRQAQREMHFDHVSMTG</sequence>
<dbReference type="InterPro" id="IPR020449">
    <property type="entry name" value="Tscrpt_reg_AraC-type_HTH"/>
</dbReference>